<evidence type="ECO:0000313" key="3">
    <source>
        <dbReference type="EMBL" id="MCY1141668.1"/>
    </source>
</evidence>
<keyword evidence="2" id="KW-1133">Transmembrane helix</keyword>
<feature type="transmembrane region" description="Helical" evidence="2">
    <location>
        <begin position="22"/>
        <end position="40"/>
    </location>
</feature>
<feature type="transmembrane region" description="Helical" evidence="2">
    <location>
        <begin position="297"/>
        <end position="319"/>
    </location>
</feature>
<keyword evidence="2" id="KW-0472">Membrane</keyword>
<protein>
    <submittedName>
        <fullName evidence="3">DUF4407 domain-containing protein</fullName>
    </submittedName>
</protein>
<dbReference type="Pfam" id="PF14362">
    <property type="entry name" value="DUF4407"/>
    <property type="match status" value="1"/>
</dbReference>
<name>A0ABT4B592_9ACTN</name>
<feature type="transmembrane region" description="Helical" evidence="2">
    <location>
        <begin position="46"/>
        <end position="69"/>
    </location>
</feature>
<dbReference type="EMBL" id="JAPNTZ010000009">
    <property type="protein sequence ID" value="MCY1141668.1"/>
    <property type="molecule type" value="Genomic_DNA"/>
</dbReference>
<dbReference type="RefSeq" id="WP_267566059.1">
    <property type="nucleotide sequence ID" value="NZ_JAPNTZ010000009.1"/>
</dbReference>
<accession>A0ABT4B592</accession>
<comment type="caution">
    <text evidence="3">The sequence shown here is derived from an EMBL/GenBank/DDBJ whole genome shotgun (WGS) entry which is preliminary data.</text>
</comment>
<keyword evidence="4" id="KW-1185">Reference proteome</keyword>
<dbReference type="InterPro" id="IPR025519">
    <property type="entry name" value="DUF4407"/>
</dbReference>
<dbReference type="Proteomes" id="UP001151002">
    <property type="component" value="Unassembled WGS sequence"/>
</dbReference>
<proteinExistence type="predicted"/>
<organism evidence="3 4">
    <name type="scientific">Paractinoplanes pyxinae</name>
    <dbReference type="NCBI Taxonomy" id="2997416"/>
    <lineage>
        <taxon>Bacteria</taxon>
        <taxon>Bacillati</taxon>
        <taxon>Actinomycetota</taxon>
        <taxon>Actinomycetes</taxon>
        <taxon>Micromonosporales</taxon>
        <taxon>Micromonosporaceae</taxon>
        <taxon>Paractinoplanes</taxon>
    </lineage>
</organism>
<evidence type="ECO:0000256" key="1">
    <source>
        <dbReference type="SAM" id="MobiDB-lite"/>
    </source>
</evidence>
<reference evidence="3" key="1">
    <citation type="submission" date="2022-11" db="EMBL/GenBank/DDBJ databases">
        <authorList>
            <person name="Somphong A."/>
            <person name="Phongsopitanun W."/>
        </authorList>
    </citation>
    <scope>NUCLEOTIDE SEQUENCE</scope>
    <source>
        <strain evidence="3">Pm04-4</strain>
    </source>
</reference>
<gene>
    <name evidence="3" type="ORF">OWR29_27035</name>
</gene>
<keyword evidence="2" id="KW-0812">Transmembrane</keyword>
<sequence>MAGVDEDILDWVPEERPRYTRLGAIVLNTGVMAALSMSVLLTRVDIASWLIPLVALVWGYLIVSFDGWLVASTHGVLGMAKLRIFLPRLLISVLMGAVIAEPLLLRAFAPAIHTEINESRLQQVADYESELRRCNPVESSTTPAGCDGFVLNVGSSPTGVRQELTLATRERDRLKTLINGINTELTRRENLARAECNGDPGPGLTNRRGEGPNCRRNRAEADRYRASSGLDRHQADLVTLNRRIDDLTGRVGSASTTYAAALNVAITDQVDQKRSSREEIGILDEDKALGVLTSQSMFVLIGSWLLRLLLIVIDCLPVLTKLMSRTTTYDALVGRQLNISNRLHDKRSAQWAQEDVGRADVAMYRNEHQTRLEKEEIDERTRKARARHEADLDNQIEDLARRLRDARG</sequence>
<feature type="region of interest" description="Disordered" evidence="1">
    <location>
        <begin position="194"/>
        <end position="215"/>
    </location>
</feature>
<evidence type="ECO:0000313" key="4">
    <source>
        <dbReference type="Proteomes" id="UP001151002"/>
    </source>
</evidence>
<evidence type="ECO:0000256" key="2">
    <source>
        <dbReference type="SAM" id="Phobius"/>
    </source>
</evidence>